<evidence type="ECO:0000256" key="2">
    <source>
        <dbReference type="ARBA" id="ARBA00022692"/>
    </source>
</evidence>
<accession>A0A6H5G3S1</accession>
<evidence type="ECO:0000256" key="7">
    <source>
        <dbReference type="ARBA" id="ARBA00037078"/>
    </source>
</evidence>
<evidence type="ECO:0000256" key="6">
    <source>
        <dbReference type="ARBA" id="ARBA00023136"/>
    </source>
</evidence>
<evidence type="ECO:0000256" key="8">
    <source>
        <dbReference type="ARBA" id="ARBA00037862"/>
    </source>
</evidence>
<dbReference type="Pfam" id="PF12352">
    <property type="entry name" value="V-SNARE_C"/>
    <property type="match status" value="1"/>
</dbReference>
<evidence type="ECO:0000313" key="12">
    <source>
        <dbReference type="Proteomes" id="UP000479000"/>
    </source>
</evidence>
<evidence type="ECO:0000256" key="4">
    <source>
        <dbReference type="ARBA" id="ARBA00022989"/>
    </source>
</evidence>
<dbReference type="CDD" id="cd15863">
    <property type="entry name" value="SNARE_GS27"/>
    <property type="match status" value="1"/>
</dbReference>
<dbReference type="SUPFAM" id="SSF58038">
    <property type="entry name" value="SNARE fusion complex"/>
    <property type="match status" value="1"/>
</dbReference>
<keyword evidence="5" id="KW-0333">Golgi apparatus</keyword>
<protein>
    <submittedName>
        <fullName evidence="11">Uncharacterized protein</fullName>
    </submittedName>
</protein>
<dbReference type="GO" id="GO:0006906">
    <property type="term" value="P:vesicle fusion"/>
    <property type="evidence" value="ECO:0007669"/>
    <property type="project" value="TreeGrafter"/>
</dbReference>
<evidence type="ECO:0000256" key="1">
    <source>
        <dbReference type="ARBA" id="ARBA00022448"/>
    </source>
</evidence>
<dbReference type="AlphaFoldDB" id="A0A6H5G3S1"/>
<proteinExistence type="inferred from homology"/>
<dbReference type="GO" id="GO:0005794">
    <property type="term" value="C:Golgi apparatus"/>
    <property type="evidence" value="ECO:0007669"/>
    <property type="project" value="UniProtKB-SubCell"/>
</dbReference>
<dbReference type="GO" id="GO:0015031">
    <property type="term" value="P:protein transport"/>
    <property type="evidence" value="ECO:0007669"/>
    <property type="project" value="UniProtKB-KW"/>
</dbReference>
<evidence type="ECO:0000256" key="9">
    <source>
        <dbReference type="ARBA" id="ARBA00038172"/>
    </source>
</evidence>
<dbReference type="OrthoDB" id="158360at2759"/>
<dbReference type="GO" id="GO:0005484">
    <property type="term" value="F:SNAP receptor activity"/>
    <property type="evidence" value="ECO:0007669"/>
    <property type="project" value="InterPro"/>
</dbReference>
<dbReference type="PANTHER" id="PTHR21230:SF1">
    <property type="entry name" value="GOLGI SNAP RECEPTOR COMPLEX MEMBER 2"/>
    <property type="match status" value="1"/>
</dbReference>
<keyword evidence="3 10" id="KW-0653">Protein transport</keyword>
<evidence type="ECO:0000313" key="11">
    <source>
        <dbReference type="EMBL" id="CAA9996575.1"/>
    </source>
</evidence>
<keyword evidence="12" id="KW-1185">Reference proteome</keyword>
<dbReference type="PIRSF" id="PIRSF028865">
    <property type="entry name" value="Membrin-2"/>
    <property type="match status" value="1"/>
</dbReference>
<evidence type="ECO:0000256" key="5">
    <source>
        <dbReference type="ARBA" id="ARBA00023034"/>
    </source>
</evidence>
<keyword evidence="4" id="KW-1133">Transmembrane helix</keyword>
<sequence length="216" mass="25181">MEALYHQTNGLVQQTQECFKKLEQLRGSNDTIKIELEIQGRIDTITSNCEKLDIMVNKEPVTRRQNAKLRIDQLKYDNRHLQAALRMFQHESHRRREEEREREELLTRRFTTNSASEAATAIQIDHSLQHNDSLLNANRGVDDLLMSGSSILDNMREQRSKLKGAHKRMMDIANTLGLSNTTMRFIERRAYEDKYVLFGGMVITLIVLIVMIMYLT</sequence>
<dbReference type="GO" id="GO:0031201">
    <property type="term" value="C:SNARE complex"/>
    <property type="evidence" value="ECO:0007669"/>
    <property type="project" value="TreeGrafter"/>
</dbReference>
<dbReference type="Gene3D" id="1.20.5.110">
    <property type="match status" value="1"/>
</dbReference>
<dbReference type="Proteomes" id="UP000479000">
    <property type="component" value="Unassembled WGS sequence"/>
</dbReference>
<dbReference type="GO" id="GO:0031902">
    <property type="term" value="C:late endosome membrane"/>
    <property type="evidence" value="ECO:0007669"/>
    <property type="project" value="TreeGrafter"/>
</dbReference>
<dbReference type="EMBL" id="CADCXU010004682">
    <property type="protein sequence ID" value="CAA9996575.1"/>
    <property type="molecule type" value="Genomic_DNA"/>
</dbReference>
<comment type="function">
    <text evidence="7 10">Involved in transport of proteins from the cis/medial-Golgi to the trans-Golgi network.</text>
</comment>
<name>A0A6H5G3S1_9HEMI</name>
<keyword evidence="6 10" id="KW-0472">Membrane</keyword>
<comment type="similarity">
    <text evidence="9 10">Belongs to the GOSR2 family.</text>
</comment>
<dbReference type="PANTHER" id="PTHR21230">
    <property type="entry name" value="VESICLE TRANSPORT V-SNARE PROTEIN VTI1-RELATED"/>
    <property type="match status" value="1"/>
</dbReference>
<dbReference type="InterPro" id="IPR027027">
    <property type="entry name" value="GOSR2/Membrin/Bos1"/>
</dbReference>
<reference evidence="11 12" key="1">
    <citation type="submission" date="2020-02" db="EMBL/GenBank/DDBJ databases">
        <authorList>
            <person name="Ferguson B K."/>
        </authorList>
    </citation>
    <scope>NUCLEOTIDE SEQUENCE [LARGE SCALE GENOMIC DNA]</scope>
</reference>
<keyword evidence="1 10" id="KW-0813">Transport</keyword>
<evidence type="ECO:0000256" key="10">
    <source>
        <dbReference type="PIRNR" id="PIRNR028865"/>
    </source>
</evidence>
<dbReference type="GO" id="GO:0005789">
    <property type="term" value="C:endoplasmic reticulum membrane"/>
    <property type="evidence" value="ECO:0007669"/>
    <property type="project" value="TreeGrafter"/>
</dbReference>
<dbReference type="GO" id="GO:0012507">
    <property type="term" value="C:ER to Golgi transport vesicle membrane"/>
    <property type="evidence" value="ECO:0007669"/>
    <property type="project" value="TreeGrafter"/>
</dbReference>
<dbReference type="GO" id="GO:0000149">
    <property type="term" value="F:SNARE binding"/>
    <property type="evidence" value="ECO:0007669"/>
    <property type="project" value="TreeGrafter"/>
</dbReference>
<evidence type="ECO:0000256" key="3">
    <source>
        <dbReference type="ARBA" id="ARBA00022927"/>
    </source>
</evidence>
<gene>
    <name evidence="11" type="ORF">NTEN_LOCUS3067</name>
</gene>
<comment type="subcellular location">
    <subcellularLocation>
        <location evidence="8">Golgi apparatus</location>
        <location evidence="8">cis-Golgi network membrane</location>
        <topology evidence="8">Single-pass type IV membrane protein</topology>
    </subcellularLocation>
</comment>
<keyword evidence="2" id="KW-0812">Transmembrane</keyword>
<organism evidence="11 12">
    <name type="scientific">Nesidiocoris tenuis</name>
    <dbReference type="NCBI Taxonomy" id="355587"/>
    <lineage>
        <taxon>Eukaryota</taxon>
        <taxon>Metazoa</taxon>
        <taxon>Ecdysozoa</taxon>
        <taxon>Arthropoda</taxon>
        <taxon>Hexapoda</taxon>
        <taxon>Insecta</taxon>
        <taxon>Pterygota</taxon>
        <taxon>Neoptera</taxon>
        <taxon>Paraneoptera</taxon>
        <taxon>Hemiptera</taxon>
        <taxon>Heteroptera</taxon>
        <taxon>Panheteroptera</taxon>
        <taxon>Cimicomorpha</taxon>
        <taxon>Miridae</taxon>
        <taxon>Dicyphina</taxon>
        <taxon>Nesidiocoris</taxon>
    </lineage>
</organism>